<proteinExistence type="predicted"/>
<gene>
    <name evidence="2" type="ORF">NCTC11343_02735</name>
</gene>
<name>A0A2X2LCY3_SPHMU</name>
<dbReference type="Proteomes" id="UP000251241">
    <property type="component" value="Unassembled WGS sequence"/>
</dbReference>
<dbReference type="RefSeq" id="WP_112374943.1">
    <property type="nucleotide sequence ID" value="NZ_CP069793.1"/>
</dbReference>
<sequence>MKKILLFLVLCVALASCSSYQYNTTRVEKMDFTPFKTYAWLPPVDSLSKSYFDNDIAKANILDAANTALEAKGLQYSKDNPDLLFRYITIVNNKSRLIYGGGGYYGWGGPWGWYRPWFSPYYYGGGYYPVAKERYRYGHLIIEAIDRKTNAVIWQARGSGDVDNPEKAINNISKVAKGVIDLFPVKTLKK</sequence>
<dbReference type="Pfam" id="PF13590">
    <property type="entry name" value="DUF4136"/>
    <property type="match status" value="1"/>
</dbReference>
<dbReference type="PROSITE" id="PS51257">
    <property type="entry name" value="PROKAR_LIPOPROTEIN"/>
    <property type="match status" value="1"/>
</dbReference>
<dbReference type="InterPro" id="IPR025411">
    <property type="entry name" value="DUF4136"/>
</dbReference>
<evidence type="ECO:0000259" key="1">
    <source>
        <dbReference type="Pfam" id="PF13590"/>
    </source>
</evidence>
<dbReference type="AlphaFoldDB" id="A0A2X2LCY3"/>
<feature type="domain" description="DUF4136" evidence="1">
    <location>
        <begin position="27"/>
        <end position="184"/>
    </location>
</feature>
<dbReference type="GeneID" id="97182673"/>
<organism evidence="2 3">
    <name type="scientific">Sphingobacterium multivorum</name>
    <dbReference type="NCBI Taxonomy" id="28454"/>
    <lineage>
        <taxon>Bacteria</taxon>
        <taxon>Pseudomonadati</taxon>
        <taxon>Bacteroidota</taxon>
        <taxon>Sphingobacteriia</taxon>
        <taxon>Sphingobacteriales</taxon>
        <taxon>Sphingobacteriaceae</taxon>
        <taxon>Sphingobacterium</taxon>
    </lineage>
</organism>
<evidence type="ECO:0000313" key="2">
    <source>
        <dbReference type="EMBL" id="SPZ87130.1"/>
    </source>
</evidence>
<protein>
    <recommendedName>
        <fullName evidence="1">DUF4136 domain-containing protein</fullName>
    </recommendedName>
</protein>
<dbReference type="Gene3D" id="3.30.160.670">
    <property type="match status" value="1"/>
</dbReference>
<reference evidence="2 3" key="1">
    <citation type="submission" date="2018-06" db="EMBL/GenBank/DDBJ databases">
        <authorList>
            <consortium name="Pathogen Informatics"/>
            <person name="Doyle S."/>
        </authorList>
    </citation>
    <scope>NUCLEOTIDE SEQUENCE [LARGE SCALE GENOMIC DNA]</scope>
    <source>
        <strain evidence="2 3">NCTC11343</strain>
    </source>
</reference>
<accession>A0A2X2LCY3</accession>
<evidence type="ECO:0000313" key="3">
    <source>
        <dbReference type="Proteomes" id="UP000251241"/>
    </source>
</evidence>
<dbReference type="EMBL" id="UAUU01000009">
    <property type="protein sequence ID" value="SPZ87130.1"/>
    <property type="molecule type" value="Genomic_DNA"/>
</dbReference>